<reference evidence="2" key="1">
    <citation type="submission" date="2020-05" db="UniProtKB">
        <authorList>
            <consortium name="EnsemblMetazoa"/>
        </authorList>
    </citation>
    <scope>IDENTIFICATION</scope>
    <source>
        <strain evidence="2">TTRI</strain>
    </source>
</reference>
<feature type="region of interest" description="Disordered" evidence="1">
    <location>
        <begin position="108"/>
        <end position="130"/>
    </location>
</feature>
<evidence type="ECO:0000256" key="1">
    <source>
        <dbReference type="SAM" id="MobiDB-lite"/>
    </source>
</evidence>
<accession>A0A1A9VIW1</accession>
<proteinExistence type="predicted"/>
<feature type="compositionally biased region" description="Basic and acidic residues" evidence="1">
    <location>
        <begin position="108"/>
        <end position="122"/>
    </location>
</feature>
<protein>
    <submittedName>
        <fullName evidence="2">Uncharacterized protein</fullName>
    </submittedName>
</protein>
<dbReference type="VEuPathDB" id="VectorBase:GAUT038870"/>
<organism evidence="2 3">
    <name type="scientific">Glossina austeni</name>
    <name type="common">Savannah tsetse fly</name>
    <dbReference type="NCBI Taxonomy" id="7395"/>
    <lineage>
        <taxon>Eukaryota</taxon>
        <taxon>Metazoa</taxon>
        <taxon>Ecdysozoa</taxon>
        <taxon>Arthropoda</taxon>
        <taxon>Hexapoda</taxon>
        <taxon>Insecta</taxon>
        <taxon>Pterygota</taxon>
        <taxon>Neoptera</taxon>
        <taxon>Endopterygota</taxon>
        <taxon>Diptera</taxon>
        <taxon>Brachycera</taxon>
        <taxon>Muscomorpha</taxon>
        <taxon>Hippoboscoidea</taxon>
        <taxon>Glossinidae</taxon>
        <taxon>Glossina</taxon>
    </lineage>
</organism>
<sequence length="288" mass="32993">MPRLCKNSEKRTKGGICTRCRKPLSGIDLLVAKAWNDDSPSTSTRRRNDRKRRRPIRVKKSDLLDAISSGSSDGDDSYYVKKKCPENKVPIKKDQLSAVIIHKNPRFEAPEQRNSSEMKIERGSNGTPESETVQQKCESELDQDCKGPQQNFSASYSTIDVDMQNKAINCNINEETMDGQIVQFIGSSSDENPLTIINTDASVQTAHLSRSFHFLDDYDADLIAFIRSLHRIVRSLNFYLYDLGRRQQHYMGQCEKLKYFFGDKISFEIIFVTLTDDLIDTNMYHKVQ</sequence>
<dbReference type="Proteomes" id="UP000078200">
    <property type="component" value="Unassembled WGS sequence"/>
</dbReference>
<keyword evidence="3" id="KW-1185">Reference proteome</keyword>
<feature type="compositionally biased region" description="Basic residues" evidence="1">
    <location>
        <begin position="44"/>
        <end position="58"/>
    </location>
</feature>
<dbReference type="AlphaFoldDB" id="A0A1A9VIW1"/>
<name>A0A1A9VIW1_GLOAU</name>
<feature type="region of interest" description="Disordered" evidence="1">
    <location>
        <begin position="36"/>
        <end position="79"/>
    </location>
</feature>
<evidence type="ECO:0000313" key="3">
    <source>
        <dbReference type="Proteomes" id="UP000078200"/>
    </source>
</evidence>
<evidence type="ECO:0000313" key="2">
    <source>
        <dbReference type="EnsemblMetazoa" id="GAUT038870-PA"/>
    </source>
</evidence>
<dbReference type="EnsemblMetazoa" id="GAUT038870-RA">
    <property type="protein sequence ID" value="GAUT038870-PA"/>
    <property type="gene ID" value="GAUT038870"/>
</dbReference>